<organism evidence="2 3">
    <name type="scientific">Danxiaibacter flavus</name>
    <dbReference type="NCBI Taxonomy" id="3049108"/>
    <lineage>
        <taxon>Bacteria</taxon>
        <taxon>Pseudomonadati</taxon>
        <taxon>Bacteroidota</taxon>
        <taxon>Chitinophagia</taxon>
        <taxon>Chitinophagales</taxon>
        <taxon>Chitinophagaceae</taxon>
        <taxon>Danxiaibacter</taxon>
    </lineage>
</organism>
<dbReference type="Pfam" id="PF12771">
    <property type="entry name" value="SusD-like_2"/>
    <property type="match status" value="1"/>
</dbReference>
<dbReference type="Gene3D" id="1.25.40.390">
    <property type="match status" value="1"/>
</dbReference>
<dbReference type="EMBL" id="JAULBC010000002">
    <property type="protein sequence ID" value="MEX6687680.1"/>
    <property type="molecule type" value="Genomic_DNA"/>
</dbReference>
<sequence>MKLFKLNIIICCIMLITLCNVSCKKSFFTDVNQNPNAPASVSPALVLSTVEAALGYTQGGDISRYTSLLMQQVYGNASQSQAYYQYALNAGTFDNVWPDLYTSVMVNDDTLKNLADVGHYNAYSGVSRILMAYTLQITVDLWGSIPYSQALIGNSQLKPIYDSDKGLYDTIVSLIDVGIAQLNDPDPGALVPGVEDFIYNGDAAKWIKFGHAIKARIYFHQSKGNVAMATKALDEIALAFADNSENAQYTFGNAETSSNPWYQFNEQRPGDITYSNTTIAMWMLQLKDPRYSIYIDSLNDGSAGQSGKHFGGLGDYYASINSPVEFITYDEMLFMKAEAILRTTGDISTAQTVFRTAITANMQKLGVPDADITTYVNAQGNLTGPVANAIGQLALQEYIALYLNPEVFTLWRRTNNPPLTPITGNAIPRRLLYPQSELSYNGENTPKVTLFTPKIFWDN</sequence>
<gene>
    <name evidence="2" type="ORF">QTN47_09265</name>
</gene>
<name>A0ABV3ZDL5_9BACT</name>
<accession>A0ABV3ZDL5</accession>
<dbReference type="RefSeq" id="WP_369329085.1">
    <property type="nucleotide sequence ID" value="NZ_JAULBC010000002.1"/>
</dbReference>
<dbReference type="InterPro" id="IPR041662">
    <property type="entry name" value="SusD-like_2"/>
</dbReference>
<protein>
    <submittedName>
        <fullName evidence="2">SusD/RagB family nutrient-binding outer membrane lipoprotein</fullName>
    </submittedName>
</protein>
<reference evidence="2 3" key="1">
    <citation type="submission" date="2023-07" db="EMBL/GenBank/DDBJ databases">
        <authorList>
            <person name="Lian W.-H."/>
        </authorList>
    </citation>
    <scope>NUCLEOTIDE SEQUENCE [LARGE SCALE GENOMIC DNA]</scope>
    <source>
        <strain evidence="2 3">SYSU DXS3180</strain>
    </source>
</reference>
<dbReference type="SUPFAM" id="SSF48452">
    <property type="entry name" value="TPR-like"/>
    <property type="match status" value="1"/>
</dbReference>
<feature type="signal peptide" evidence="1">
    <location>
        <begin position="1"/>
        <end position="21"/>
    </location>
</feature>
<keyword evidence="2" id="KW-0449">Lipoprotein</keyword>
<dbReference type="Proteomes" id="UP001560573">
    <property type="component" value="Unassembled WGS sequence"/>
</dbReference>
<comment type="caution">
    <text evidence="2">The sequence shown here is derived from an EMBL/GenBank/DDBJ whole genome shotgun (WGS) entry which is preliminary data.</text>
</comment>
<feature type="chain" id="PRO_5045296296" evidence="1">
    <location>
        <begin position="22"/>
        <end position="459"/>
    </location>
</feature>
<proteinExistence type="predicted"/>
<keyword evidence="3" id="KW-1185">Reference proteome</keyword>
<evidence type="ECO:0000256" key="1">
    <source>
        <dbReference type="SAM" id="SignalP"/>
    </source>
</evidence>
<evidence type="ECO:0000313" key="2">
    <source>
        <dbReference type="EMBL" id="MEX6687680.1"/>
    </source>
</evidence>
<evidence type="ECO:0000313" key="3">
    <source>
        <dbReference type="Proteomes" id="UP001560573"/>
    </source>
</evidence>
<dbReference type="InterPro" id="IPR011990">
    <property type="entry name" value="TPR-like_helical_dom_sf"/>
</dbReference>
<keyword evidence="1" id="KW-0732">Signal</keyword>